<dbReference type="RefSeq" id="XP_001712387.1">
    <property type="nucleotide sequence ID" value="XM_001712335.1"/>
</dbReference>
<dbReference type="GO" id="GO:0051082">
    <property type="term" value="F:unfolded protein binding"/>
    <property type="evidence" value="ECO:0007669"/>
    <property type="project" value="InterPro"/>
</dbReference>
<dbReference type="InterPro" id="IPR053374">
    <property type="entry name" value="TCP-1_chaperonin"/>
</dbReference>
<dbReference type="InterPro" id="IPR002194">
    <property type="entry name" value="Chaperonin_TCP-1_CS"/>
</dbReference>
<dbReference type="SUPFAM" id="SSF54849">
    <property type="entry name" value="GroEL-intermediate domain like"/>
    <property type="match status" value="1"/>
</dbReference>
<dbReference type="NCBIfam" id="NF041083">
    <property type="entry name" value="thermosome_beta"/>
    <property type="match status" value="1"/>
</dbReference>
<dbReference type="InterPro" id="IPR002423">
    <property type="entry name" value="Cpn60/GroEL/TCP-1"/>
</dbReference>
<comment type="similarity">
    <text evidence="1 5">Belongs to the TCP-1 chaperonin family.</text>
</comment>
<evidence type="ECO:0000256" key="3">
    <source>
        <dbReference type="ARBA" id="ARBA00022840"/>
    </source>
</evidence>
<dbReference type="Gene3D" id="3.30.260.10">
    <property type="entry name" value="TCP-1-like chaperonin intermediate domain"/>
    <property type="match status" value="1"/>
</dbReference>
<dbReference type="Gene3D" id="1.10.560.10">
    <property type="entry name" value="GroEL-like equatorial domain"/>
    <property type="match status" value="1"/>
</dbReference>
<gene>
    <name evidence="6" type="ORF">HAN_2g236</name>
</gene>
<organism evidence="6 7">
    <name type="scientific">Hemiselmis andersenii</name>
    <name type="common">Cryptophyte alga</name>
    <dbReference type="NCBI Taxonomy" id="464988"/>
    <lineage>
        <taxon>Eukaryota</taxon>
        <taxon>Cryptophyceae</taxon>
        <taxon>Cryptomonadales</taxon>
        <taxon>Hemiselmidaceae</taxon>
        <taxon>Hemiselmis</taxon>
    </lineage>
</organism>
<dbReference type="SUPFAM" id="SSF48592">
    <property type="entry name" value="GroEL equatorial domain-like"/>
    <property type="match status" value="1"/>
</dbReference>
<dbReference type="InterPro" id="IPR017998">
    <property type="entry name" value="Chaperone_TCP-1"/>
</dbReference>
<dbReference type="PANTHER" id="PTHR11353">
    <property type="entry name" value="CHAPERONIN"/>
    <property type="match status" value="1"/>
</dbReference>
<dbReference type="InterPro" id="IPR027409">
    <property type="entry name" value="GroEL-like_apical_dom_sf"/>
</dbReference>
<reference evidence="6 7" key="1">
    <citation type="journal article" date="2007" name="Proc. Natl. Acad. Sci. U.S.A.">
        <title>Nucleomorph genome of Hemiselmis andersenii reveals complete intron loss and compaction as a driver of protein structure and function.</title>
        <authorList>
            <person name="Lane C.E."/>
            <person name="van den Heuvel K."/>
            <person name="Kozera C."/>
            <person name="Curtis B.A."/>
            <person name="Parsons B.J."/>
            <person name="Bowman S."/>
            <person name="Archibald J.M."/>
        </authorList>
    </citation>
    <scope>NUCLEOTIDE SEQUENCE [LARGE SCALE GENOMIC DNA]</scope>
    <source>
        <strain evidence="6 7">CCMP644</strain>
    </source>
</reference>
<dbReference type="AlphaFoldDB" id="A9BKQ7"/>
<evidence type="ECO:0000256" key="5">
    <source>
        <dbReference type="RuleBase" id="RU004187"/>
    </source>
</evidence>
<dbReference type="PRINTS" id="PR00304">
    <property type="entry name" value="TCOMPLEXTCP1"/>
</dbReference>
<keyword evidence="6" id="KW-0542">Nucleomorph</keyword>
<proteinExistence type="inferred from homology"/>
<keyword evidence="2 5" id="KW-0547">Nucleotide-binding</keyword>
<keyword evidence="3 5" id="KW-0067">ATP-binding</keyword>
<sequence length="534" mass="59761">MDQNENFRKFTGKEIRAENIKECIEVAELIKTSLGPISFDKMIVDEVGDITITNDGANILKRLDIGHPAAKILVNLSGQQEEEVGDGTTSVVLIASELLQRAELLMKKKIHPSVIISAFRLGMCHSCSFIREKLTLSSQTMNLNRLLNAAKTSLSSKISGINAKKFSTIALQAVKSVQVFEKNKEKFRCQIKAINFVKIMGNSLNKSRLIDGYIFQNQKVSPMMGNVSPTRIAFINFDLRRSRLPIGFKIENKKSTEIEKIFKKEINSVKGQIRKIFESGANLIITTRGIEEEFIKYFLKNGIGAIKRVSFEDLKRIAMATGGKIQNSFSEMTFKKGFDGLWLGEAEEAFSQEISFSEIFIVRGCRFSPAGTIFLRGGTEYLLEELSQSLFDAIFIIKRAIEGNKLVSGGGAVETALCTSIQSLSNSILSREQLPLLEFGEALMIIPKILIKNAGLDNMDILSKLRILHEASSEKKFSDYRFFGLDLSKQKIQNNLYRGIVEPAINKIKSIQIATEAAITILRIDDFINLKKKK</sequence>
<dbReference type="GeneID" id="5739832"/>
<name>A9BKQ7_HEMAN</name>
<dbReference type="PROSITE" id="PS00995">
    <property type="entry name" value="TCP1_3"/>
    <property type="match status" value="1"/>
</dbReference>
<geneLocation type="nucleomorph" evidence="6"/>
<evidence type="ECO:0000256" key="4">
    <source>
        <dbReference type="ARBA" id="ARBA00023186"/>
    </source>
</evidence>
<dbReference type="GO" id="GO:0140662">
    <property type="term" value="F:ATP-dependent protein folding chaperone"/>
    <property type="evidence" value="ECO:0007669"/>
    <property type="project" value="InterPro"/>
</dbReference>
<evidence type="ECO:0000313" key="7">
    <source>
        <dbReference type="Proteomes" id="UP000243127"/>
    </source>
</evidence>
<dbReference type="InterPro" id="IPR027413">
    <property type="entry name" value="GROEL-like_equatorial_sf"/>
</dbReference>
<dbReference type="InterPro" id="IPR027410">
    <property type="entry name" value="TCP-1-like_intermed_sf"/>
</dbReference>
<evidence type="ECO:0000256" key="2">
    <source>
        <dbReference type="ARBA" id="ARBA00022741"/>
    </source>
</evidence>
<dbReference type="EMBL" id="CP000882">
    <property type="protein sequence ID" value="ABW98062.1"/>
    <property type="molecule type" value="Genomic_DNA"/>
</dbReference>
<evidence type="ECO:0000313" key="6">
    <source>
        <dbReference type="EMBL" id="ABW98062.1"/>
    </source>
</evidence>
<dbReference type="GO" id="GO:0005524">
    <property type="term" value="F:ATP binding"/>
    <property type="evidence" value="ECO:0007669"/>
    <property type="project" value="UniProtKB-KW"/>
</dbReference>
<dbReference type="Gene3D" id="3.50.7.10">
    <property type="entry name" value="GroEL"/>
    <property type="match status" value="1"/>
</dbReference>
<dbReference type="PROSITE" id="PS00750">
    <property type="entry name" value="TCP1_1"/>
    <property type="match status" value="1"/>
</dbReference>
<dbReference type="Pfam" id="PF00118">
    <property type="entry name" value="Cpn60_TCP1"/>
    <property type="match status" value="1"/>
</dbReference>
<keyword evidence="4 5" id="KW-0143">Chaperone</keyword>
<evidence type="ECO:0000256" key="1">
    <source>
        <dbReference type="ARBA" id="ARBA00008020"/>
    </source>
</evidence>
<dbReference type="SUPFAM" id="SSF52029">
    <property type="entry name" value="GroEL apical domain-like"/>
    <property type="match status" value="1"/>
</dbReference>
<protein>
    <submittedName>
        <fullName evidence="6">TcpA</fullName>
    </submittedName>
</protein>
<dbReference type="GO" id="GO:0016887">
    <property type="term" value="F:ATP hydrolysis activity"/>
    <property type="evidence" value="ECO:0007669"/>
    <property type="project" value="InterPro"/>
</dbReference>
<accession>A9BKQ7</accession>
<dbReference type="Proteomes" id="UP000243127">
    <property type="component" value="Nucleomorph 2"/>
</dbReference>